<proteinExistence type="predicted"/>
<keyword evidence="1" id="KW-0812">Transmembrane</keyword>
<protein>
    <recommendedName>
        <fullName evidence="4">Tape measure protein</fullName>
    </recommendedName>
</protein>
<evidence type="ECO:0000313" key="3">
    <source>
        <dbReference type="Proteomes" id="UP001183643"/>
    </source>
</evidence>
<gene>
    <name evidence="2" type="ORF">J2S41_005716</name>
</gene>
<reference evidence="2" key="1">
    <citation type="submission" date="2023-07" db="EMBL/GenBank/DDBJ databases">
        <title>Sequencing the genomes of 1000 actinobacteria strains.</title>
        <authorList>
            <person name="Klenk H.-P."/>
        </authorList>
    </citation>
    <scope>NUCLEOTIDE SEQUENCE</scope>
    <source>
        <strain evidence="2">DSM 44707</strain>
    </source>
</reference>
<evidence type="ECO:0000313" key="2">
    <source>
        <dbReference type="EMBL" id="MDR7278938.1"/>
    </source>
</evidence>
<keyword evidence="1" id="KW-1133">Transmembrane helix</keyword>
<feature type="transmembrane region" description="Helical" evidence="1">
    <location>
        <begin position="495"/>
        <end position="513"/>
    </location>
</feature>
<dbReference type="EMBL" id="JAVDYB010000001">
    <property type="protein sequence ID" value="MDR7278938.1"/>
    <property type="molecule type" value="Genomic_DNA"/>
</dbReference>
<feature type="transmembrane region" description="Helical" evidence="1">
    <location>
        <begin position="576"/>
        <end position="598"/>
    </location>
</feature>
<keyword evidence="1" id="KW-0472">Membrane</keyword>
<accession>A0AAE4CC98</accession>
<organism evidence="2 3">
    <name type="scientific">Catenuloplanes atrovinosus</name>
    <dbReference type="NCBI Taxonomy" id="137266"/>
    <lineage>
        <taxon>Bacteria</taxon>
        <taxon>Bacillati</taxon>
        <taxon>Actinomycetota</taxon>
        <taxon>Actinomycetes</taxon>
        <taxon>Micromonosporales</taxon>
        <taxon>Micromonosporaceae</taxon>
        <taxon>Catenuloplanes</taxon>
    </lineage>
</organism>
<keyword evidence="3" id="KW-1185">Reference proteome</keyword>
<name>A0AAE4CC98_9ACTN</name>
<dbReference type="Proteomes" id="UP001183643">
    <property type="component" value="Unassembled WGS sequence"/>
</dbReference>
<sequence length="1085" mass="113476">MGKTLADGYLELRLDEGKFDPELRAALKKVPFKAHGQKAGRELGDGLVKGFGDRGSALATVAATTAARLTLMGSAAAAAAPGLAQLTAALLPAAGAAAALPAALLAVKAATATVKVAVMGVSDAIEAGFTGSAEDAKEALDSLPPGARTFAASILQVKTQLVGLQATIANRFFQPLNDDMTTATRTLTPLGQQVVPGLAGALGGLAEEALRASVSGRALAGLRALFDNTTAGVNELRAAIGPLTASFGALLSSTSPILKQLSADVAAVGIRLATLVTSAADTGRLAEWLQGGLDTLSVLGGIVQNVGGIFTTVYAAATADSGGLLQNIQALTGQTATFLQSAEGQTGLATLFSTLGILGDALRTSLVTVLPAVAESAATAAPAVAGLAPSFTNLVIAATPLLTLFTELAVSALTSVTPAIQSLTQWMRDNETAVKATAIAVGTAVLAIKGYELWTKAATIATTAWTVAQNIAAAASRIWTGVQWALNVAMAANPLGLVVAAVVALVAAIVIAYKNSETFRNIVQKAWEGIQAAVSWAWNNVIQPAVQAMVSFFQTHVMPVVMSLWNNVFKPAFEGIAWAVQAAWVLIQIYLGAMRMYLTNVIIPVIKFLWENVFKPYFGFIAAYVRFVWENVIRPTWNAMKSAWSALGDGIRWVWERGIRPAFEALGGFIQDKVKPAFDKGVEGIRGAWDKVKEAAKVPVRFVVNSVINPLVSGINSVAQFVGVKDRIPLIQGFADGGQIPGAPSRRDNRLAVGPNGLIKVASGEFITNTASTLANLPILRAINAKRGRVTRRDLTPYLDGREDGGPIGSGVGDFFKRIVDGAQGIGEFISNPRAALQSLAAGLFAKIPAAGRVGALVRGMGDRMVSWVGQWLTDKVNGGDTGGIGNRPILGGWQGMQRLIAGRFPNLGLISGFRPGSRTLYGDLDMHSQGRAVDYPPNRALAQWIKANYGARTRELITPWNDLNLWNGKPYHYTGDIFAQHAGTGRFAGNAHVHWAAALGGLIGRKSGLPFGSYDAGGYLPTGLSIAHNGTGRPEPVGHDLAGARTYNITVNVAPGAHPAEVGRQIVESIKAYESASGSRWRKP</sequence>
<comment type="caution">
    <text evidence="2">The sequence shown here is derived from an EMBL/GenBank/DDBJ whole genome shotgun (WGS) entry which is preliminary data.</text>
</comment>
<evidence type="ECO:0008006" key="4">
    <source>
        <dbReference type="Google" id="ProtNLM"/>
    </source>
</evidence>
<dbReference type="AlphaFoldDB" id="A0AAE4CC98"/>
<evidence type="ECO:0000256" key="1">
    <source>
        <dbReference type="SAM" id="Phobius"/>
    </source>
</evidence>
<dbReference type="RefSeq" id="WP_310372160.1">
    <property type="nucleotide sequence ID" value="NZ_JAVDYB010000001.1"/>
</dbReference>